<keyword evidence="1" id="KW-0472">Membrane</keyword>
<comment type="caution">
    <text evidence="2">The sequence shown here is derived from an EMBL/GenBank/DDBJ whole genome shotgun (WGS) entry which is preliminary data.</text>
</comment>
<gene>
    <name evidence="2" type="ORF">BCL32_4221</name>
</gene>
<dbReference type="RefSeq" id="WP_022715535.1">
    <property type="nucleotide sequence ID" value="NZ_ATTQ01000007.1"/>
</dbReference>
<keyword evidence="1" id="KW-0812">Transmembrane</keyword>
<sequence>MIQLRFEDIFFYLLAGILAMMVALMAPYVFRYKSINELPKWVLIRLTLTIFPLVFAFLLIAMKASELHLKGPPQFP</sequence>
<protein>
    <submittedName>
        <fullName evidence="2">Uncharacterized protein</fullName>
    </submittedName>
</protein>
<dbReference type="AlphaFoldDB" id="A0A559SNT5"/>
<organism evidence="2 3">
    <name type="scientific">Rhizobium mongolense USDA 1844</name>
    <dbReference type="NCBI Taxonomy" id="1079460"/>
    <lineage>
        <taxon>Bacteria</taxon>
        <taxon>Pseudomonadati</taxon>
        <taxon>Pseudomonadota</taxon>
        <taxon>Alphaproteobacteria</taxon>
        <taxon>Hyphomicrobiales</taxon>
        <taxon>Rhizobiaceae</taxon>
        <taxon>Rhizobium/Agrobacterium group</taxon>
        <taxon>Rhizobium</taxon>
    </lineage>
</organism>
<name>A0A559SNT5_9HYPH</name>
<dbReference type="Proteomes" id="UP000319824">
    <property type="component" value="Unassembled WGS sequence"/>
</dbReference>
<accession>A0A559SNT5</accession>
<feature type="transmembrane region" description="Helical" evidence="1">
    <location>
        <begin position="42"/>
        <end position="61"/>
    </location>
</feature>
<reference evidence="2 3" key="1">
    <citation type="submission" date="2019-06" db="EMBL/GenBank/DDBJ databases">
        <title>Pac Bio to generate improved reference genome sequences for organisms with transposon mutant libraries (support for FEBA project).</title>
        <authorList>
            <person name="Blow M."/>
        </authorList>
    </citation>
    <scope>NUCLEOTIDE SEQUENCE [LARGE SCALE GENOMIC DNA]</scope>
    <source>
        <strain evidence="2 3">USDA 1844</strain>
    </source>
</reference>
<dbReference type="EMBL" id="VISO01000003">
    <property type="protein sequence ID" value="TVZ64026.1"/>
    <property type="molecule type" value="Genomic_DNA"/>
</dbReference>
<proteinExistence type="predicted"/>
<evidence type="ECO:0000256" key="1">
    <source>
        <dbReference type="SAM" id="Phobius"/>
    </source>
</evidence>
<evidence type="ECO:0000313" key="3">
    <source>
        <dbReference type="Proteomes" id="UP000319824"/>
    </source>
</evidence>
<evidence type="ECO:0000313" key="2">
    <source>
        <dbReference type="EMBL" id="TVZ64026.1"/>
    </source>
</evidence>
<keyword evidence="1" id="KW-1133">Transmembrane helix</keyword>
<feature type="transmembrane region" description="Helical" evidence="1">
    <location>
        <begin position="9"/>
        <end position="30"/>
    </location>
</feature>